<dbReference type="Proteomes" id="UP000504637">
    <property type="component" value="Unplaced"/>
</dbReference>
<dbReference type="RefSeq" id="XP_033457344.1">
    <property type="nucleotide sequence ID" value="XM_033603368.1"/>
</dbReference>
<reference evidence="2" key="2">
    <citation type="submission" date="2020-04" db="EMBL/GenBank/DDBJ databases">
        <authorList>
            <consortium name="NCBI Genome Project"/>
        </authorList>
    </citation>
    <scope>NUCLEOTIDE SEQUENCE</scope>
    <source>
        <strain evidence="2">CBS 342.82</strain>
    </source>
</reference>
<dbReference type="GeneID" id="54361168"/>
<protein>
    <submittedName>
        <fullName evidence="2">Uncharacterized protein</fullName>
    </submittedName>
</protein>
<accession>A0A6J3LXB6</accession>
<name>A0A6J3LXB6_9PEZI</name>
<evidence type="ECO:0000313" key="1">
    <source>
        <dbReference type="Proteomes" id="UP000504637"/>
    </source>
</evidence>
<sequence>MASTSNLSALFHAIPYFQSTLDNILSPTSLCSVCCGMPHNVEQRKFTQAPAPGELAWLPSMQDLIAADNTFCVEQQQRALNAGAFNHPCVVLKSSSCSHLVYCAPCTSFGGKGIKAKFNKANKNSDAFYRHLSIKREGSQPHSSLPELHLQATCGPKKPTYIVLGKGFWIERWALNTYRIDGQAQVLQSASLEFLKYAHQIAESYHAEQDRLQHRKQGVNSPLAQRCWRQDPSVGGRTSPTFKPAMCSRPVTFTPRSQVSFNHQANFSHQASFDHAQSSNCAPFIPWNAGHSVWTQATPYVTVDHYNHY</sequence>
<gene>
    <name evidence="2" type="ORF">K489DRAFT_372814</name>
</gene>
<reference evidence="2" key="1">
    <citation type="submission" date="2020-01" db="EMBL/GenBank/DDBJ databases">
        <authorList>
            <consortium name="DOE Joint Genome Institute"/>
            <person name="Haridas S."/>
            <person name="Albert R."/>
            <person name="Binder M."/>
            <person name="Bloem J."/>
            <person name="Labutti K."/>
            <person name="Salamov A."/>
            <person name="Andreopoulos B."/>
            <person name="Baker S.E."/>
            <person name="Barry K."/>
            <person name="Bills G."/>
            <person name="Bluhm B.H."/>
            <person name="Cannon C."/>
            <person name="Castanera R."/>
            <person name="Culley D.E."/>
            <person name="Daum C."/>
            <person name="Ezra D."/>
            <person name="Gonzalez J.B."/>
            <person name="Henrissat B."/>
            <person name="Kuo A."/>
            <person name="Liang C."/>
            <person name="Lipzen A."/>
            <person name="Lutzoni F."/>
            <person name="Magnuson J."/>
            <person name="Mondo S."/>
            <person name="Nolan M."/>
            <person name="Ohm R."/>
            <person name="Pangilinan J."/>
            <person name="Park H.-J."/>
            <person name="Ramirez L."/>
            <person name="Alfaro M."/>
            <person name="Sun H."/>
            <person name="Tritt A."/>
            <person name="Yoshinaga Y."/>
            <person name="Zwiers L.-H."/>
            <person name="Turgeon B.G."/>
            <person name="Goodwin S.B."/>
            <person name="Spatafora J.W."/>
            <person name="Crous P.W."/>
            <person name="Grigoriev I.V."/>
        </authorList>
    </citation>
    <scope>NUCLEOTIDE SEQUENCE</scope>
    <source>
        <strain evidence="2">CBS 342.82</strain>
    </source>
</reference>
<organism evidence="2">
    <name type="scientific">Dissoconium aciculare CBS 342.82</name>
    <dbReference type="NCBI Taxonomy" id="1314786"/>
    <lineage>
        <taxon>Eukaryota</taxon>
        <taxon>Fungi</taxon>
        <taxon>Dikarya</taxon>
        <taxon>Ascomycota</taxon>
        <taxon>Pezizomycotina</taxon>
        <taxon>Dothideomycetes</taxon>
        <taxon>Dothideomycetidae</taxon>
        <taxon>Mycosphaerellales</taxon>
        <taxon>Dissoconiaceae</taxon>
        <taxon>Dissoconium</taxon>
    </lineage>
</organism>
<proteinExistence type="predicted"/>
<dbReference type="AlphaFoldDB" id="A0A6J3LXB6"/>
<keyword evidence="1" id="KW-1185">Reference proteome</keyword>
<reference evidence="2" key="3">
    <citation type="submission" date="2025-08" db="UniProtKB">
        <authorList>
            <consortium name="RefSeq"/>
        </authorList>
    </citation>
    <scope>IDENTIFICATION</scope>
    <source>
        <strain evidence="2">CBS 342.82</strain>
    </source>
</reference>
<evidence type="ECO:0000313" key="2">
    <source>
        <dbReference type="RefSeq" id="XP_033457344.1"/>
    </source>
</evidence>